<sequence>MFVQPAFAGQLLILDVSTHTSIPSTIYAGDLVAVNVNIDNLSGVGQAANDIHVSLQLNENDFEIIDVEENIDSIKAKGSKTVSVRFRVKEGTLPGVYKLPVSMDYFSGTDKLNQVDTIDLLITSCNTLNISEIDLSNFKPHINDSLVVTANIENNCSTAARDVEISLLPVTNTTIDPFIVAADSIKIGDILPGEEQKARFNLQITNKVDTQTYVFSIDANCDSCKTASNSFSFQVLGRPELVFSNIEYSVENALGNDSQIMQGSLFTFSVQLDNIGEEKAKAVSISVDFDEAIVGTSKSFLGNIDPDDSGAAIFNLSTAFDANPGETPGTITVNYIDELGVEQSFTENYPLYINAAPPTSPIVWIFLLILIIVVLALVYFIIKFVFRQLALRKAQSR</sequence>
<organism evidence="2 3">
    <name type="scientific">Candidatus Iainarchaeum sp</name>
    <dbReference type="NCBI Taxonomy" id="3101447"/>
    <lineage>
        <taxon>Archaea</taxon>
        <taxon>Candidatus Iainarchaeota</taxon>
        <taxon>Candidatus Iainarchaeia</taxon>
        <taxon>Candidatus Iainarchaeales</taxon>
        <taxon>Candidatus Iainarchaeaceae</taxon>
        <taxon>Candidatus Iainarchaeum</taxon>
    </lineage>
</organism>
<dbReference type="InterPro" id="IPR013783">
    <property type="entry name" value="Ig-like_fold"/>
</dbReference>
<evidence type="ECO:0000256" key="1">
    <source>
        <dbReference type="SAM" id="Phobius"/>
    </source>
</evidence>
<name>A0A2D6LQ53_9ARCH</name>
<evidence type="ECO:0000313" key="3">
    <source>
        <dbReference type="Proteomes" id="UP000226712"/>
    </source>
</evidence>
<dbReference type="AlphaFoldDB" id="A0A2D6LQ53"/>
<gene>
    <name evidence="2" type="ORF">CL944_02310</name>
</gene>
<feature type="transmembrane region" description="Helical" evidence="1">
    <location>
        <begin position="362"/>
        <end position="386"/>
    </location>
</feature>
<comment type="caution">
    <text evidence="2">The sequence shown here is derived from an EMBL/GenBank/DDBJ whole genome shotgun (WGS) entry which is preliminary data.</text>
</comment>
<proteinExistence type="predicted"/>
<keyword evidence="1" id="KW-0472">Membrane</keyword>
<dbReference type="Gene3D" id="2.60.40.10">
    <property type="entry name" value="Immunoglobulins"/>
    <property type="match status" value="1"/>
</dbReference>
<keyword evidence="1" id="KW-0812">Transmembrane</keyword>
<reference evidence="3" key="1">
    <citation type="submission" date="2017-09" db="EMBL/GenBank/DDBJ databases">
        <title>The Reconstruction of 2,631 Draft Metagenome-Assembled Genomes from the Global Oceans.</title>
        <authorList>
            <person name="Tully B.J."/>
            <person name="Graham E.D."/>
            <person name="Heidelberg J.F."/>
        </authorList>
    </citation>
    <scope>NUCLEOTIDE SEQUENCE [LARGE SCALE GENOMIC DNA]</scope>
</reference>
<evidence type="ECO:0008006" key="4">
    <source>
        <dbReference type="Google" id="ProtNLM"/>
    </source>
</evidence>
<keyword evidence="1" id="KW-1133">Transmembrane helix</keyword>
<dbReference type="PANTHER" id="PTHR35902:SF3">
    <property type="entry name" value="NPCBM-ASSOCIATED, NEW3 DOMAIN OF ALPHA-GALACTOSIDASE"/>
    <property type="match status" value="1"/>
</dbReference>
<dbReference type="PANTHER" id="PTHR35902">
    <property type="entry name" value="S-LAYER DOMAIN-LIKE PROTEIN-RELATED"/>
    <property type="match status" value="1"/>
</dbReference>
<protein>
    <recommendedName>
        <fullName evidence="4">S-layer protein</fullName>
    </recommendedName>
</protein>
<dbReference type="Proteomes" id="UP000226712">
    <property type="component" value="Unassembled WGS sequence"/>
</dbReference>
<dbReference type="EMBL" id="NZBD01000015">
    <property type="protein sequence ID" value="MAG18282.1"/>
    <property type="molecule type" value="Genomic_DNA"/>
</dbReference>
<evidence type="ECO:0000313" key="2">
    <source>
        <dbReference type="EMBL" id="MAG18282.1"/>
    </source>
</evidence>
<accession>A0A2D6LQ53</accession>